<organism evidence="1 2">
    <name type="scientific">Pandoraea captiosa</name>
    <dbReference type="NCBI Taxonomy" id="2508302"/>
    <lineage>
        <taxon>Bacteria</taxon>
        <taxon>Pseudomonadati</taxon>
        <taxon>Pseudomonadota</taxon>
        <taxon>Betaproteobacteria</taxon>
        <taxon>Burkholderiales</taxon>
        <taxon>Burkholderiaceae</taxon>
        <taxon>Pandoraea</taxon>
    </lineage>
</organism>
<dbReference type="OrthoDB" id="8943645at2"/>
<evidence type="ECO:0000313" key="2">
    <source>
        <dbReference type="Proteomes" id="UP000414136"/>
    </source>
</evidence>
<dbReference type="EMBL" id="CABPSQ010000004">
    <property type="protein sequence ID" value="VVE68339.1"/>
    <property type="molecule type" value="Genomic_DNA"/>
</dbReference>
<reference evidence="1 2" key="1">
    <citation type="submission" date="2019-08" db="EMBL/GenBank/DDBJ databases">
        <authorList>
            <person name="Peeters C."/>
        </authorList>
    </citation>
    <scope>NUCLEOTIDE SEQUENCE [LARGE SCALE GENOMIC DNA]</scope>
    <source>
        <strain evidence="1 2">LMG 31118</strain>
    </source>
</reference>
<gene>
    <name evidence="1" type="ORF">PCA31118_02872</name>
</gene>
<name>A0A5E5A3Z1_9BURK</name>
<evidence type="ECO:0000313" key="1">
    <source>
        <dbReference type="EMBL" id="VVE68339.1"/>
    </source>
</evidence>
<keyword evidence="2" id="KW-1185">Reference proteome</keyword>
<proteinExistence type="predicted"/>
<dbReference type="Proteomes" id="UP000414136">
    <property type="component" value="Unassembled WGS sequence"/>
</dbReference>
<accession>A0A5E5A3Z1</accession>
<protein>
    <submittedName>
        <fullName evidence="1">Uncharacterized protein</fullName>
    </submittedName>
</protein>
<dbReference type="RefSeq" id="WP_150625841.1">
    <property type="nucleotide sequence ID" value="NZ_CABPSQ010000004.1"/>
</dbReference>
<dbReference type="AlphaFoldDB" id="A0A5E5A3Z1"/>
<sequence>MRTVRRNDSFHGRRVVQTLLICLLMGYRSVAFTADTMTSGAGGAAGAADTQASAVAVPPSTGAMPKHDHALPLIEMRQKDNDKPCSFSLYDGQKINFRNDSSGCVNDEYYFFKITGAHEGMWVEIQNNPDCGYNESYAAYVVSFQDTSTGDIGATRVELSQHKAVGTRLLDGNGKPYLVADGWRGSSQLQGAVSCVKVGALLPDGPFAFESSVVDLPGHPVCLGLNSHYGGTQSLGVQWCDSAYDRPMQAFYGTLTEVPVYYAQWIPRTKAFTPFIGVGIAHRKMVANVKQTPTDAVAAPLSFDEATGRLTLGGLLCAFSSPTYVEMHPCTPGTPSPQEVWKRVPWTPVSTSQ</sequence>